<dbReference type="GO" id="GO:0030431">
    <property type="term" value="P:sleep"/>
    <property type="evidence" value="ECO:0007669"/>
    <property type="project" value="InterPro"/>
</dbReference>
<accession>A0A921YJH7</accession>
<reference evidence="11" key="1">
    <citation type="journal article" date="2016" name="Insect Biochem. Mol. Biol.">
        <title>Multifaceted biological insights from a draft genome sequence of the tobacco hornworm moth, Manduca sexta.</title>
        <authorList>
            <person name="Kanost M.R."/>
            <person name="Arrese E.L."/>
            <person name="Cao X."/>
            <person name="Chen Y.R."/>
            <person name="Chellapilla S."/>
            <person name="Goldsmith M.R."/>
            <person name="Grosse-Wilde E."/>
            <person name="Heckel D.G."/>
            <person name="Herndon N."/>
            <person name="Jiang H."/>
            <person name="Papanicolaou A."/>
            <person name="Qu J."/>
            <person name="Soulages J.L."/>
            <person name="Vogel H."/>
            <person name="Walters J."/>
            <person name="Waterhouse R.M."/>
            <person name="Ahn S.J."/>
            <person name="Almeida F.C."/>
            <person name="An C."/>
            <person name="Aqrawi P."/>
            <person name="Bretschneider A."/>
            <person name="Bryant W.B."/>
            <person name="Bucks S."/>
            <person name="Chao H."/>
            <person name="Chevignon G."/>
            <person name="Christen J.M."/>
            <person name="Clarke D.F."/>
            <person name="Dittmer N.T."/>
            <person name="Ferguson L.C.F."/>
            <person name="Garavelou S."/>
            <person name="Gordon K.H.J."/>
            <person name="Gunaratna R.T."/>
            <person name="Han Y."/>
            <person name="Hauser F."/>
            <person name="He Y."/>
            <person name="Heidel-Fischer H."/>
            <person name="Hirsh A."/>
            <person name="Hu Y."/>
            <person name="Jiang H."/>
            <person name="Kalra D."/>
            <person name="Klinner C."/>
            <person name="Konig C."/>
            <person name="Kovar C."/>
            <person name="Kroll A.R."/>
            <person name="Kuwar S.S."/>
            <person name="Lee S.L."/>
            <person name="Lehman R."/>
            <person name="Li K."/>
            <person name="Li Z."/>
            <person name="Liang H."/>
            <person name="Lovelace S."/>
            <person name="Lu Z."/>
            <person name="Mansfield J.H."/>
            <person name="McCulloch K.J."/>
            <person name="Mathew T."/>
            <person name="Morton B."/>
            <person name="Muzny D.M."/>
            <person name="Neunemann D."/>
            <person name="Ongeri F."/>
            <person name="Pauchet Y."/>
            <person name="Pu L.L."/>
            <person name="Pyrousis I."/>
            <person name="Rao X.J."/>
            <person name="Redding A."/>
            <person name="Roesel C."/>
            <person name="Sanchez-Gracia A."/>
            <person name="Schaack S."/>
            <person name="Shukla A."/>
            <person name="Tetreau G."/>
            <person name="Wang Y."/>
            <person name="Xiong G.H."/>
            <person name="Traut W."/>
            <person name="Walsh T.K."/>
            <person name="Worley K.C."/>
            <person name="Wu D."/>
            <person name="Wu W."/>
            <person name="Wu Y.Q."/>
            <person name="Zhang X."/>
            <person name="Zou Z."/>
            <person name="Zucker H."/>
            <person name="Briscoe A.D."/>
            <person name="Burmester T."/>
            <person name="Clem R.J."/>
            <person name="Feyereisen R."/>
            <person name="Grimmelikhuijzen C.J.P."/>
            <person name="Hamodrakas S.J."/>
            <person name="Hansson B.S."/>
            <person name="Huguet E."/>
            <person name="Jermiin L.S."/>
            <person name="Lan Q."/>
            <person name="Lehman H.K."/>
            <person name="Lorenzen M."/>
            <person name="Merzendorfer H."/>
            <person name="Michalopoulos I."/>
            <person name="Morton D.B."/>
            <person name="Muthukrishnan S."/>
            <person name="Oakeshott J.G."/>
            <person name="Palmer W."/>
            <person name="Park Y."/>
            <person name="Passarelli A.L."/>
            <person name="Rozas J."/>
            <person name="Schwartz L.M."/>
            <person name="Smith W."/>
            <person name="Southgate A."/>
            <person name="Vilcinskas A."/>
            <person name="Vogt R."/>
            <person name="Wang P."/>
            <person name="Werren J."/>
            <person name="Yu X.Q."/>
            <person name="Zhou J.J."/>
            <person name="Brown S.J."/>
            <person name="Scherer S.E."/>
            <person name="Richards S."/>
            <person name="Blissard G.W."/>
        </authorList>
    </citation>
    <scope>NUCLEOTIDE SEQUENCE</scope>
</reference>
<keyword evidence="8" id="KW-0449">Lipoprotein</keyword>
<dbReference type="PANTHER" id="PTHR33562:SF23">
    <property type="entry name" value="PROTEIN QUIVER"/>
    <property type="match status" value="1"/>
</dbReference>
<protein>
    <recommendedName>
        <fullName evidence="13">Protein sleepless</fullName>
    </recommendedName>
</protein>
<evidence type="ECO:0000256" key="4">
    <source>
        <dbReference type="ARBA" id="ARBA00022729"/>
    </source>
</evidence>
<comment type="caution">
    <text evidence="11">The sequence shown here is derived from an EMBL/GenBank/DDBJ whole genome shotgun (WGS) entry which is preliminary data.</text>
</comment>
<comment type="subcellular location">
    <subcellularLocation>
        <location evidence="1">Membrane</location>
        <topology evidence="1">Lipid-anchor</topology>
        <topology evidence="1">GPI-anchor</topology>
    </subcellularLocation>
</comment>
<evidence type="ECO:0000256" key="7">
    <source>
        <dbReference type="ARBA" id="ARBA00023180"/>
    </source>
</evidence>
<sequence length="148" mass="16544">MTSMNKLIFVVTTLLSIVSRCSSIYCYYCNSAENSACLDLTKYDPNTLAINIPIVNCATAVPAPMTTEFFCRKIVQTIFNHHKEPEVRITRGCGWQTSQEPCYTTKSNSHYGTSCQCFSDYCNSGDKLDSTTATALFLALAACLYFYR</sequence>
<evidence type="ECO:0008006" key="13">
    <source>
        <dbReference type="Google" id="ProtNLM"/>
    </source>
</evidence>
<dbReference type="EMBL" id="JH668279">
    <property type="protein sequence ID" value="KAG6440349.1"/>
    <property type="molecule type" value="Genomic_DNA"/>
</dbReference>
<dbReference type="GO" id="GO:0032222">
    <property type="term" value="P:regulation of synaptic transmission, cholinergic"/>
    <property type="evidence" value="ECO:0007669"/>
    <property type="project" value="InterPro"/>
</dbReference>
<dbReference type="InterPro" id="IPR050975">
    <property type="entry name" value="Sleep_regulator"/>
</dbReference>
<name>A0A921YJH7_MANSE</name>
<keyword evidence="2" id="KW-0336">GPI-anchor</keyword>
<evidence type="ECO:0000256" key="9">
    <source>
        <dbReference type="SAM" id="Phobius"/>
    </source>
</evidence>
<dbReference type="GO" id="GO:0098552">
    <property type="term" value="C:side of membrane"/>
    <property type="evidence" value="ECO:0007669"/>
    <property type="project" value="UniProtKB-KW"/>
</dbReference>
<evidence type="ECO:0000256" key="2">
    <source>
        <dbReference type="ARBA" id="ARBA00022622"/>
    </source>
</evidence>
<dbReference type="AlphaFoldDB" id="A0A921YJH7"/>
<evidence type="ECO:0000256" key="6">
    <source>
        <dbReference type="ARBA" id="ARBA00023136"/>
    </source>
</evidence>
<evidence type="ECO:0000256" key="3">
    <source>
        <dbReference type="ARBA" id="ARBA00022692"/>
    </source>
</evidence>
<keyword evidence="5 9" id="KW-1133">Transmembrane helix</keyword>
<evidence type="ECO:0000313" key="12">
    <source>
        <dbReference type="Proteomes" id="UP000791440"/>
    </source>
</evidence>
<evidence type="ECO:0000256" key="1">
    <source>
        <dbReference type="ARBA" id="ARBA00004589"/>
    </source>
</evidence>
<evidence type="ECO:0000313" key="11">
    <source>
        <dbReference type="EMBL" id="KAG6440349.1"/>
    </source>
</evidence>
<keyword evidence="3 9" id="KW-0812">Transmembrane</keyword>
<keyword evidence="12" id="KW-1185">Reference proteome</keyword>
<dbReference type="PANTHER" id="PTHR33562">
    <property type="entry name" value="ATILLA, ISOFORM B-RELATED-RELATED"/>
    <property type="match status" value="1"/>
</dbReference>
<evidence type="ECO:0000256" key="5">
    <source>
        <dbReference type="ARBA" id="ARBA00022989"/>
    </source>
</evidence>
<feature type="chain" id="PRO_5037204585" description="Protein sleepless" evidence="10">
    <location>
        <begin position="24"/>
        <end position="148"/>
    </location>
</feature>
<evidence type="ECO:0000256" key="10">
    <source>
        <dbReference type="SAM" id="SignalP"/>
    </source>
</evidence>
<dbReference type="OrthoDB" id="6420171at2759"/>
<dbReference type="Proteomes" id="UP000791440">
    <property type="component" value="Unassembled WGS sequence"/>
</dbReference>
<keyword evidence="7" id="KW-0325">Glycoprotein</keyword>
<reference evidence="11" key="2">
    <citation type="submission" date="2020-12" db="EMBL/GenBank/DDBJ databases">
        <authorList>
            <person name="Kanost M."/>
        </authorList>
    </citation>
    <scope>NUCLEOTIDE SEQUENCE</scope>
</reference>
<organism evidence="11 12">
    <name type="scientific">Manduca sexta</name>
    <name type="common">Tobacco hawkmoth</name>
    <name type="synonym">Tobacco hornworm</name>
    <dbReference type="NCBI Taxonomy" id="7130"/>
    <lineage>
        <taxon>Eukaryota</taxon>
        <taxon>Metazoa</taxon>
        <taxon>Ecdysozoa</taxon>
        <taxon>Arthropoda</taxon>
        <taxon>Hexapoda</taxon>
        <taxon>Insecta</taxon>
        <taxon>Pterygota</taxon>
        <taxon>Neoptera</taxon>
        <taxon>Endopterygota</taxon>
        <taxon>Lepidoptera</taxon>
        <taxon>Glossata</taxon>
        <taxon>Ditrysia</taxon>
        <taxon>Bombycoidea</taxon>
        <taxon>Sphingidae</taxon>
        <taxon>Sphinginae</taxon>
        <taxon>Sphingini</taxon>
        <taxon>Manduca</taxon>
    </lineage>
</organism>
<dbReference type="InterPro" id="IPR031424">
    <property type="entry name" value="QVR-like"/>
</dbReference>
<feature type="signal peptide" evidence="10">
    <location>
        <begin position="1"/>
        <end position="23"/>
    </location>
</feature>
<keyword evidence="6 9" id="KW-0472">Membrane</keyword>
<feature type="transmembrane region" description="Helical" evidence="9">
    <location>
        <begin position="130"/>
        <end position="147"/>
    </location>
</feature>
<keyword evidence="4 10" id="KW-0732">Signal</keyword>
<dbReference type="Pfam" id="PF17064">
    <property type="entry name" value="QVR"/>
    <property type="match status" value="1"/>
</dbReference>
<gene>
    <name evidence="11" type="ORF">O3G_MSEX001227</name>
</gene>
<proteinExistence type="predicted"/>
<evidence type="ECO:0000256" key="8">
    <source>
        <dbReference type="ARBA" id="ARBA00023288"/>
    </source>
</evidence>